<dbReference type="PROSITE" id="PS50932">
    <property type="entry name" value="HTH_LACI_2"/>
    <property type="match status" value="1"/>
</dbReference>
<dbReference type="CDD" id="cd01575">
    <property type="entry name" value="PBP1_GntR"/>
    <property type="match status" value="1"/>
</dbReference>
<dbReference type="GO" id="GO:0003700">
    <property type="term" value="F:DNA-binding transcription factor activity"/>
    <property type="evidence" value="ECO:0007669"/>
    <property type="project" value="TreeGrafter"/>
</dbReference>
<dbReference type="CDD" id="cd01392">
    <property type="entry name" value="HTH_LacI"/>
    <property type="match status" value="1"/>
</dbReference>
<protein>
    <submittedName>
        <fullName evidence="5">LacI family DNA-binding transcriptional regulator</fullName>
    </submittedName>
</protein>
<dbReference type="Pfam" id="PF00356">
    <property type="entry name" value="LacI"/>
    <property type="match status" value="1"/>
</dbReference>
<organism evidence="5 6">
    <name type="scientific">Devosia nanyangense</name>
    <dbReference type="NCBI Taxonomy" id="1228055"/>
    <lineage>
        <taxon>Bacteria</taxon>
        <taxon>Pseudomonadati</taxon>
        <taxon>Pseudomonadota</taxon>
        <taxon>Alphaproteobacteria</taxon>
        <taxon>Hyphomicrobiales</taxon>
        <taxon>Devosiaceae</taxon>
        <taxon>Devosia</taxon>
    </lineage>
</organism>
<feature type="domain" description="HTH lacI-type" evidence="4">
    <location>
        <begin position="7"/>
        <end position="61"/>
    </location>
</feature>
<proteinExistence type="predicted"/>
<accession>A0A933NVL8</accession>
<dbReference type="InterPro" id="IPR010982">
    <property type="entry name" value="Lambda_DNA-bd_dom_sf"/>
</dbReference>
<evidence type="ECO:0000313" key="6">
    <source>
        <dbReference type="Proteomes" id="UP000782610"/>
    </source>
</evidence>
<dbReference type="GO" id="GO:0000976">
    <property type="term" value="F:transcription cis-regulatory region binding"/>
    <property type="evidence" value="ECO:0007669"/>
    <property type="project" value="TreeGrafter"/>
</dbReference>
<dbReference type="PROSITE" id="PS00356">
    <property type="entry name" value="HTH_LACI_1"/>
    <property type="match status" value="1"/>
</dbReference>
<gene>
    <name evidence="5" type="ORF">HY834_04370</name>
</gene>
<reference evidence="5" key="1">
    <citation type="submission" date="2020-07" db="EMBL/GenBank/DDBJ databases">
        <title>Huge and variable diversity of episymbiotic CPR bacteria and DPANN archaea in groundwater ecosystems.</title>
        <authorList>
            <person name="He C.Y."/>
            <person name="Keren R."/>
            <person name="Whittaker M."/>
            <person name="Farag I.F."/>
            <person name="Doudna J."/>
            <person name="Cate J.H.D."/>
            <person name="Banfield J.F."/>
        </authorList>
    </citation>
    <scope>NUCLEOTIDE SEQUENCE</scope>
    <source>
        <strain evidence="5">NC_groundwater_1586_Pr3_B-0.1um_66_15</strain>
    </source>
</reference>
<evidence type="ECO:0000259" key="4">
    <source>
        <dbReference type="PROSITE" id="PS50932"/>
    </source>
</evidence>
<dbReference type="InterPro" id="IPR046335">
    <property type="entry name" value="LacI/GalR-like_sensor"/>
</dbReference>
<evidence type="ECO:0000313" key="5">
    <source>
        <dbReference type="EMBL" id="MBI4920959.1"/>
    </source>
</evidence>
<sequence>MNSKRRATLSDVARRAGVSPVTVSRALRHPEMVSEDLRQRIDAAVRLLNYIPNHLASALASTRTQIVGVIVPSLTNGVFDDYLGAIQDVLNPAGFQVLVSNVRYSDQLEEKAIQTLLGYHPEAIIIAGVDQTERSRDLLRHSGVPVVQTMDITDDPIDLNIGLDHTAAGAAAVRYLYEQGHRKIAHLTARADPRARRRHAGYQRAMDELGLSSEGLVALQPRPSDIEMGGTLFAEVLARVPDVSAVFTCNDDLALGVLFECQRRGIRVPDDVAVIGFNDLDFCVASVPTLSTVSTERLKMGTWAAETILEIVRGSGKRPAKTQIDVGFSILSRGSTAVAATKAEKRARTA</sequence>
<dbReference type="SUPFAM" id="SSF53822">
    <property type="entry name" value="Periplasmic binding protein-like I"/>
    <property type="match status" value="1"/>
</dbReference>
<dbReference type="AlphaFoldDB" id="A0A933NVL8"/>
<dbReference type="SMART" id="SM00354">
    <property type="entry name" value="HTH_LACI"/>
    <property type="match status" value="1"/>
</dbReference>
<dbReference type="Pfam" id="PF13377">
    <property type="entry name" value="Peripla_BP_3"/>
    <property type="match status" value="1"/>
</dbReference>
<dbReference type="PANTHER" id="PTHR30146:SF2">
    <property type="entry name" value="HTH-TYPE TRANSCRIPTIONAL REGULATOR GNTR"/>
    <property type="match status" value="1"/>
</dbReference>
<keyword evidence="2 5" id="KW-0238">DNA-binding</keyword>
<dbReference type="PANTHER" id="PTHR30146">
    <property type="entry name" value="LACI-RELATED TRANSCRIPTIONAL REPRESSOR"/>
    <property type="match status" value="1"/>
</dbReference>
<comment type="caution">
    <text evidence="5">The sequence shown here is derived from an EMBL/GenBank/DDBJ whole genome shotgun (WGS) entry which is preliminary data.</text>
</comment>
<dbReference type="Gene3D" id="1.10.260.40">
    <property type="entry name" value="lambda repressor-like DNA-binding domains"/>
    <property type="match status" value="1"/>
</dbReference>
<evidence type="ECO:0000256" key="3">
    <source>
        <dbReference type="ARBA" id="ARBA00023163"/>
    </source>
</evidence>
<dbReference type="Gene3D" id="3.40.50.2300">
    <property type="match status" value="2"/>
</dbReference>
<name>A0A933NVL8_9HYPH</name>
<keyword evidence="1" id="KW-0805">Transcription regulation</keyword>
<keyword evidence="3" id="KW-0804">Transcription</keyword>
<dbReference type="SUPFAM" id="SSF47413">
    <property type="entry name" value="lambda repressor-like DNA-binding domains"/>
    <property type="match status" value="1"/>
</dbReference>
<dbReference type="Proteomes" id="UP000782610">
    <property type="component" value="Unassembled WGS sequence"/>
</dbReference>
<dbReference type="InterPro" id="IPR000843">
    <property type="entry name" value="HTH_LacI"/>
</dbReference>
<dbReference type="InterPro" id="IPR028082">
    <property type="entry name" value="Peripla_BP_I"/>
</dbReference>
<dbReference type="EMBL" id="JACRAF010000015">
    <property type="protein sequence ID" value="MBI4920959.1"/>
    <property type="molecule type" value="Genomic_DNA"/>
</dbReference>
<evidence type="ECO:0000256" key="1">
    <source>
        <dbReference type="ARBA" id="ARBA00023015"/>
    </source>
</evidence>
<evidence type="ECO:0000256" key="2">
    <source>
        <dbReference type="ARBA" id="ARBA00023125"/>
    </source>
</evidence>